<evidence type="ECO:0000313" key="2">
    <source>
        <dbReference type="WBParaSite" id="jg12146"/>
    </source>
</evidence>
<dbReference type="AlphaFoldDB" id="A0A915CU21"/>
<dbReference type="GO" id="GO:0003676">
    <property type="term" value="F:nucleic acid binding"/>
    <property type="evidence" value="ECO:0007669"/>
    <property type="project" value="InterPro"/>
</dbReference>
<sequence>MSFTPQQKAFCVVTFAKKGSPTIVQRKFGLRYGLNAVKPSKQSISRWHNEYLARGSSERKKRVNTKWVRTELKEAEVIEAFRADVNKSTRELALQERTPSKSTVYRILRAAKFHPYKIQLHQKLRPQDRAVRVEHAINQLDLIKATPFFLHDVMFSDECHFHIHGGVNHLKFRNWAQTNPHWFREEPLHSPYLRVWAAIGRRGVVGPFFFEENITGPVYLGMLQQFFFP</sequence>
<dbReference type="PANTHER" id="PTHR47326">
    <property type="entry name" value="TRANSPOSABLE ELEMENT TC3 TRANSPOSASE-LIKE PROTEIN"/>
    <property type="match status" value="1"/>
</dbReference>
<dbReference type="Proteomes" id="UP000887574">
    <property type="component" value="Unplaced"/>
</dbReference>
<proteinExistence type="predicted"/>
<name>A0A915CU21_9BILA</name>
<accession>A0A915CU21</accession>
<dbReference type="PANTHER" id="PTHR47326:SF1">
    <property type="entry name" value="HTH PSQ-TYPE DOMAIN-CONTAINING PROTEIN"/>
    <property type="match status" value="1"/>
</dbReference>
<protein>
    <submittedName>
        <fullName evidence="2">DUF4817 domain-containing protein</fullName>
    </submittedName>
</protein>
<dbReference type="InterPro" id="IPR036397">
    <property type="entry name" value="RNaseH_sf"/>
</dbReference>
<dbReference type="WBParaSite" id="jg12146">
    <property type="protein sequence ID" value="jg12146"/>
    <property type="gene ID" value="jg12146"/>
</dbReference>
<keyword evidence="1" id="KW-1185">Reference proteome</keyword>
<organism evidence="1 2">
    <name type="scientific">Ditylenchus dipsaci</name>
    <dbReference type="NCBI Taxonomy" id="166011"/>
    <lineage>
        <taxon>Eukaryota</taxon>
        <taxon>Metazoa</taxon>
        <taxon>Ecdysozoa</taxon>
        <taxon>Nematoda</taxon>
        <taxon>Chromadorea</taxon>
        <taxon>Rhabditida</taxon>
        <taxon>Tylenchina</taxon>
        <taxon>Tylenchomorpha</taxon>
        <taxon>Sphaerularioidea</taxon>
        <taxon>Anguinidae</taxon>
        <taxon>Anguininae</taxon>
        <taxon>Ditylenchus</taxon>
    </lineage>
</organism>
<reference evidence="2" key="1">
    <citation type="submission" date="2022-11" db="UniProtKB">
        <authorList>
            <consortium name="WormBaseParasite"/>
        </authorList>
    </citation>
    <scope>IDENTIFICATION</scope>
</reference>
<evidence type="ECO:0000313" key="1">
    <source>
        <dbReference type="Proteomes" id="UP000887574"/>
    </source>
</evidence>
<dbReference type="Gene3D" id="3.30.420.10">
    <property type="entry name" value="Ribonuclease H-like superfamily/Ribonuclease H"/>
    <property type="match status" value="1"/>
</dbReference>